<comment type="caution">
    <text evidence="1">The sequence shown here is derived from an EMBL/GenBank/DDBJ whole genome shotgun (WGS) entry which is preliminary data.</text>
</comment>
<name>A0AAJ1VB12_9BACI</name>
<reference evidence="1" key="1">
    <citation type="submission" date="2023-06" db="EMBL/GenBank/DDBJ databases">
        <title>Comparative genomics of Bacillaceae isolates and their secondary metabolite potential.</title>
        <authorList>
            <person name="Song L."/>
            <person name="Nielsen L.J."/>
            <person name="Mohite O."/>
            <person name="Xu X."/>
            <person name="Weber T."/>
            <person name="Kovacs A.T."/>
        </authorList>
    </citation>
    <scope>NUCLEOTIDE SEQUENCE</scope>
    <source>
        <strain evidence="1">G1S1</strain>
    </source>
</reference>
<dbReference type="Proteomes" id="UP001238973">
    <property type="component" value="Unassembled WGS sequence"/>
</dbReference>
<dbReference type="AlphaFoldDB" id="A0AAJ1VB12"/>
<protein>
    <submittedName>
        <fullName evidence="1">Uncharacterized protein</fullName>
    </submittedName>
</protein>
<dbReference type="EMBL" id="JAUCFI010000003">
    <property type="protein sequence ID" value="MDM5283110.1"/>
    <property type="molecule type" value="Genomic_DNA"/>
</dbReference>
<proteinExistence type="predicted"/>
<sequence>MSTIQRMKAEDVLQKQYHYQDRTKAIVVEFLEHGFSKADIAEAVGIYSTEVADIQKEFKIILKKSRQKETEGTTGNKIFGSSIFGGRF</sequence>
<evidence type="ECO:0000313" key="2">
    <source>
        <dbReference type="Proteomes" id="UP001238973"/>
    </source>
</evidence>
<organism evidence="1 2">
    <name type="scientific">Peribacillus frigoritolerans</name>
    <dbReference type="NCBI Taxonomy" id="450367"/>
    <lineage>
        <taxon>Bacteria</taxon>
        <taxon>Bacillati</taxon>
        <taxon>Bacillota</taxon>
        <taxon>Bacilli</taxon>
        <taxon>Bacillales</taxon>
        <taxon>Bacillaceae</taxon>
        <taxon>Peribacillus</taxon>
    </lineage>
</organism>
<gene>
    <name evidence="1" type="ORF">QUF85_07325</name>
</gene>
<dbReference type="RefSeq" id="WP_289349283.1">
    <property type="nucleotide sequence ID" value="NZ_JAUCFI010000003.1"/>
</dbReference>
<accession>A0AAJ1VB12</accession>
<evidence type="ECO:0000313" key="1">
    <source>
        <dbReference type="EMBL" id="MDM5283110.1"/>
    </source>
</evidence>